<dbReference type="RefSeq" id="WP_056975060.1">
    <property type="nucleotide sequence ID" value="NZ_AYZL01000020.1"/>
</dbReference>
<keyword evidence="3" id="KW-0808">Transferase</keyword>
<dbReference type="Pfam" id="PF00288">
    <property type="entry name" value="GHMP_kinases_N"/>
    <property type="match status" value="1"/>
</dbReference>
<proteinExistence type="predicted"/>
<dbReference type="InterPro" id="IPR006204">
    <property type="entry name" value="GHMP_kinase_N_dom"/>
</dbReference>
<dbReference type="GO" id="GO:0019287">
    <property type="term" value="P:isopentenyl diphosphate biosynthetic process, mevalonate pathway"/>
    <property type="evidence" value="ECO:0007669"/>
    <property type="project" value="UniProtKB-UniPathway"/>
</dbReference>
<name>A0A0R2DI22_9LACO</name>
<evidence type="ECO:0000259" key="8">
    <source>
        <dbReference type="Pfam" id="PF08544"/>
    </source>
</evidence>
<sequence length="356" mass="39716">MITEYALGKLYIAGEYAVLEETSPAILVALDEFVSVSINKSKKHVGTIHSKQYSQDAVHWTRQENKMVLDNRDNPFHFILSGIYYAEQYVLENQGKLDIFDLNINSELDAKDGRKYGLGSSAAVTVATVKAVLSFYGMELDKSLVFKLAAIAHLKVQGNGSLGDIAASVYGGWIAYQSFDKKSVLAELENRPLTEVLNLAWPQLKIKLLTPPKDLELIIGWSGIPAYTSQLVDKTDQAKIKYPEKYQNFVNETRNCILRMIEGFETGNTSKIQNEIRYNRLLLQSLANMSHVQIEIPKLTKLIEIAEFNHGAAKTSGAGNGDCAIVIADSHTTVDQMKSQWLDEDITPLNFKVHSL</sequence>
<dbReference type="InterPro" id="IPR035102">
    <property type="entry name" value="Phosphomevalonate_kinase"/>
</dbReference>
<dbReference type="AlphaFoldDB" id="A0A0R2DI22"/>
<gene>
    <name evidence="9" type="ORF">FC86_GL000856</name>
</gene>
<evidence type="ECO:0000259" key="7">
    <source>
        <dbReference type="Pfam" id="PF00288"/>
    </source>
</evidence>
<dbReference type="InterPro" id="IPR020568">
    <property type="entry name" value="Ribosomal_Su5_D2-typ_SF"/>
</dbReference>
<dbReference type="GO" id="GO:0004631">
    <property type="term" value="F:phosphomevalonate kinase activity"/>
    <property type="evidence" value="ECO:0007669"/>
    <property type="project" value="UniProtKB-EC"/>
</dbReference>
<evidence type="ECO:0000256" key="1">
    <source>
        <dbReference type="ARBA" id="ARBA00005017"/>
    </source>
</evidence>
<dbReference type="NCBIfam" id="TIGR01220">
    <property type="entry name" value="Pmev_kin_Gr_pos"/>
    <property type="match status" value="1"/>
</dbReference>
<feature type="domain" description="GHMP kinase C-terminal" evidence="8">
    <location>
        <begin position="261"/>
        <end position="341"/>
    </location>
</feature>
<keyword evidence="4" id="KW-0547">Nucleotide-binding</keyword>
<evidence type="ECO:0000256" key="2">
    <source>
        <dbReference type="ARBA" id="ARBA00012958"/>
    </source>
</evidence>
<protein>
    <recommendedName>
        <fullName evidence="2">phosphomevalonate kinase</fullName>
        <ecNumber evidence="2">2.7.4.2</ecNumber>
    </recommendedName>
</protein>
<dbReference type="PANTHER" id="PTHR31814:SF2">
    <property type="entry name" value="PHOSPHOMEVALONATE KINASE"/>
    <property type="match status" value="1"/>
</dbReference>
<dbReference type="EC" id="2.7.4.2" evidence="2"/>
<dbReference type="OrthoDB" id="1522677at2"/>
<evidence type="ECO:0000256" key="5">
    <source>
        <dbReference type="ARBA" id="ARBA00022777"/>
    </source>
</evidence>
<dbReference type="STRING" id="1423744.FC86_GL000856"/>
<dbReference type="InterPro" id="IPR005917">
    <property type="entry name" value="Pmev_kinase_bact"/>
</dbReference>
<dbReference type="SUPFAM" id="SSF55060">
    <property type="entry name" value="GHMP Kinase, C-terminal domain"/>
    <property type="match status" value="1"/>
</dbReference>
<dbReference type="SUPFAM" id="SSF54211">
    <property type="entry name" value="Ribosomal protein S5 domain 2-like"/>
    <property type="match status" value="1"/>
</dbReference>
<keyword evidence="6" id="KW-0067">ATP-binding</keyword>
<dbReference type="PANTHER" id="PTHR31814">
    <property type="match status" value="1"/>
</dbReference>
<dbReference type="Gene3D" id="3.30.230.10">
    <property type="match status" value="1"/>
</dbReference>
<organism evidence="9 10">
    <name type="scientific">Holzapfeliella floricola DSM 23037 = JCM 16512</name>
    <dbReference type="NCBI Taxonomy" id="1423744"/>
    <lineage>
        <taxon>Bacteria</taxon>
        <taxon>Bacillati</taxon>
        <taxon>Bacillota</taxon>
        <taxon>Bacilli</taxon>
        <taxon>Lactobacillales</taxon>
        <taxon>Lactobacillaceae</taxon>
        <taxon>Holzapfeliella</taxon>
    </lineage>
</organism>
<evidence type="ECO:0000313" key="10">
    <source>
        <dbReference type="Proteomes" id="UP000051378"/>
    </source>
</evidence>
<dbReference type="InterPro" id="IPR013750">
    <property type="entry name" value="GHMP_kinase_C_dom"/>
</dbReference>
<evidence type="ECO:0000256" key="6">
    <source>
        <dbReference type="ARBA" id="ARBA00022840"/>
    </source>
</evidence>
<keyword evidence="5 9" id="KW-0418">Kinase</keyword>
<keyword evidence="10" id="KW-1185">Reference proteome</keyword>
<comment type="pathway">
    <text evidence="1">Isoprenoid biosynthesis; isopentenyl diphosphate biosynthesis via mevalonate pathway; isopentenyl diphosphate from (R)-mevalonate: step 2/3.</text>
</comment>
<dbReference type="Gene3D" id="3.30.70.890">
    <property type="entry name" value="GHMP kinase, C-terminal domain"/>
    <property type="match status" value="1"/>
</dbReference>
<dbReference type="GO" id="GO:0005524">
    <property type="term" value="F:ATP binding"/>
    <property type="evidence" value="ECO:0007669"/>
    <property type="project" value="UniProtKB-KW"/>
</dbReference>
<dbReference type="EMBL" id="AYZL01000020">
    <property type="protein sequence ID" value="KRN03745.1"/>
    <property type="molecule type" value="Genomic_DNA"/>
</dbReference>
<dbReference type="InterPro" id="IPR014721">
    <property type="entry name" value="Ribsml_uS5_D2-typ_fold_subgr"/>
</dbReference>
<dbReference type="PATRIC" id="fig|1423744.4.peg.880"/>
<dbReference type="Proteomes" id="UP000051378">
    <property type="component" value="Unassembled WGS sequence"/>
</dbReference>
<dbReference type="Pfam" id="PF08544">
    <property type="entry name" value="GHMP_kinases_C"/>
    <property type="match status" value="1"/>
</dbReference>
<evidence type="ECO:0000313" key="9">
    <source>
        <dbReference type="EMBL" id="KRN03745.1"/>
    </source>
</evidence>
<feature type="domain" description="GHMP kinase N-terminal" evidence="7">
    <location>
        <begin position="91"/>
        <end position="172"/>
    </location>
</feature>
<accession>A0A0R2DI22</accession>
<dbReference type="InterPro" id="IPR036554">
    <property type="entry name" value="GHMP_kinase_C_sf"/>
</dbReference>
<dbReference type="UniPathway" id="UPA00057">
    <property type="reaction ID" value="UER00099"/>
</dbReference>
<evidence type="ECO:0000256" key="3">
    <source>
        <dbReference type="ARBA" id="ARBA00022679"/>
    </source>
</evidence>
<reference evidence="9 10" key="1">
    <citation type="journal article" date="2015" name="Genome Announc.">
        <title>Expanding the biotechnology potential of lactobacilli through comparative genomics of 213 strains and associated genera.</title>
        <authorList>
            <person name="Sun Z."/>
            <person name="Harris H.M."/>
            <person name="McCann A."/>
            <person name="Guo C."/>
            <person name="Argimon S."/>
            <person name="Zhang W."/>
            <person name="Yang X."/>
            <person name="Jeffery I.B."/>
            <person name="Cooney J.C."/>
            <person name="Kagawa T.F."/>
            <person name="Liu W."/>
            <person name="Song Y."/>
            <person name="Salvetti E."/>
            <person name="Wrobel A."/>
            <person name="Rasinkangas P."/>
            <person name="Parkhill J."/>
            <person name="Rea M.C."/>
            <person name="O'Sullivan O."/>
            <person name="Ritari J."/>
            <person name="Douillard F.P."/>
            <person name="Paul Ross R."/>
            <person name="Yang R."/>
            <person name="Briner A.E."/>
            <person name="Felis G.E."/>
            <person name="de Vos W.M."/>
            <person name="Barrangou R."/>
            <person name="Klaenhammer T.R."/>
            <person name="Caufield P.W."/>
            <person name="Cui Y."/>
            <person name="Zhang H."/>
            <person name="O'Toole P.W."/>
        </authorList>
    </citation>
    <scope>NUCLEOTIDE SEQUENCE [LARGE SCALE GENOMIC DNA]</scope>
    <source>
        <strain evidence="9 10">DSM 23037</strain>
    </source>
</reference>
<comment type="caution">
    <text evidence="9">The sequence shown here is derived from an EMBL/GenBank/DDBJ whole genome shotgun (WGS) entry which is preliminary data.</text>
</comment>
<evidence type="ECO:0000256" key="4">
    <source>
        <dbReference type="ARBA" id="ARBA00022741"/>
    </source>
</evidence>